<dbReference type="STRING" id="1141098.A0A1Y2DI19"/>
<reference evidence="8 9" key="1">
    <citation type="submission" date="2016-07" db="EMBL/GenBank/DDBJ databases">
        <title>Pervasive Adenine N6-methylation of Active Genes in Fungi.</title>
        <authorList>
            <consortium name="DOE Joint Genome Institute"/>
            <person name="Mondo S.J."/>
            <person name="Dannebaum R.O."/>
            <person name="Kuo R.C."/>
            <person name="Labutti K."/>
            <person name="Haridas S."/>
            <person name="Kuo A."/>
            <person name="Salamov A."/>
            <person name="Ahrendt S.R."/>
            <person name="Lipzen A."/>
            <person name="Sullivan W."/>
            <person name="Andreopoulos W.B."/>
            <person name="Clum A."/>
            <person name="Lindquist E."/>
            <person name="Daum C."/>
            <person name="Ramamoorthy G.K."/>
            <person name="Gryganskyi A."/>
            <person name="Culley D."/>
            <person name="Magnuson J.K."/>
            <person name="James T.Y."/>
            <person name="O'Malley M.A."/>
            <person name="Stajich J.E."/>
            <person name="Spatafora J.W."/>
            <person name="Visel A."/>
            <person name="Grigoriev I.V."/>
        </authorList>
    </citation>
    <scope>NUCLEOTIDE SEQUENCE [LARGE SCALE GENOMIC DNA]</scope>
    <source>
        <strain evidence="8 9">CBS 129021</strain>
    </source>
</reference>
<dbReference type="AlphaFoldDB" id="A0A1Y2DI19"/>
<dbReference type="PANTHER" id="PTHR31310:SF11">
    <property type="entry name" value="INOSITOL PHOSPHORYLCERAMIDE SYNTHASE CATALYTIC SUBUNIT AUR1"/>
    <property type="match status" value="1"/>
</dbReference>
<feature type="compositionally biased region" description="Basic residues" evidence="5">
    <location>
        <begin position="35"/>
        <end position="47"/>
    </location>
</feature>
<keyword evidence="4 6" id="KW-0472">Membrane</keyword>
<evidence type="ECO:0000313" key="8">
    <source>
        <dbReference type="EMBL" id="ORY58883.1"/>
    </source>
</evidence>
<feature type="transmembrane region" description="Helical" evidence="6">
    <location>
        <begin position="185"/>
        <end position="207"/>
    </location>
</feature>
<protein>
    <recommendedName>
        <fullName evidence="7">Phosphatidic acid phosphatase type 2/haloperoxidase domain-containing protein</fullName>
    </recommendedName>
</protein>
<dbReference type="Proteomes" id="UP000193689">
    <property type="component" value="Unassembled WGS sequence"/>
</dbReference>
<evidence type="ECO:0000256" key="1">
    <source>
        <dbReference type="ARBA" id="ARBA00004141"/>
    </source>
</evidence>
<dbReference type="InParanoid" id="A0A1Y2DI19"/>
<evidence type="ECO:0000256" key="6">
    <source>
        <dbReference type="SAM" id="Phobius"/>
    </source>
</evidence>
<dbReference type="FunCoup" id="A0A1Y2DI19">
    <property type="interactions" value="46"/>
</dbReference>
<dbReference type="InterPro" id="IPR036938">
    <property type="entry name" value="PAP2/HPO_sf"/>
</dbReference>
<dbReference type="FunFam" id="1.20.144.10:FF:000015">
    <property type="entry name" value="Aureobasidin resistance protein Aur1"/>
    <property type="match status" value="1"/>
</dbReference>
<dbReference type="GO" id="GO:0070916">
    <property type="term" value="C:inositol phosphoceramide synthase complex"/>
    <property type="evidence" value="ECO:0007669"/>
    <property type="project" value="TreeGrafter"/>
</dbReference>
<dbReference type="CDD" id="cd03386">
    <property type="entry name" value="PAP2_Aur1_like"/>
    <property type="match status" value="1"/>
</dbReference>
<accession>A0A1Y2DI19</accession>
<feature type="transmembrane region" description="Helical" evidence="6">
    <location>
        <begin position="334"/>
        <end position="353"/>
    </location>
</feature>
<dbReference type="GO" id="GO:0030148">
    <property type="term" value="P:sphingolipid biosynthetic process"/>
    <property type="evidence" value="ECO:0007669"/>
    <property type="project" value="TreeGrafter"/>
</dbReference>
<comment type="caution">
    <text evidence="8">The sequence shown here is derived from an EMBL/GenBank/DDBJ whole genome shotgun (WGS) entry which is preliminary data.</text>
</comment>
<feature type="transmembrane region" description="Helical" evidence="6">
    <location>
        <begin position="219"/>
        <end position="240"/>
    </location>
</feature>
<organism evidence="8 9">
    <name type="scientific">Pseudomassariella vexata</name>
    <dbReference type="NCBI Taxonomy" id="1141098"/>
    <lineage>
        <taxon>Eukaryota</taxon>
        <taxon>Fungi</taxon>
        <taxon>Dikarya</taxon>
        <taxon>Ascomycota</taxon>
        <taxon>Pezizomycotina</taxon>
        <taxon>Sordariomycetes</taxon>
        <taxon>Xylariomycetidae</taxon>
        <taxon>Amphisphaeriales</taxon>
        <taxon>Pseudomassariaceae</taxon>
        <taxon>Pseudomassariella</taxon>
    </lineage>
</organism>
<sequence length="446" mass="50000">MQDFSTLLQTRPKLHLKWPETLHLSSLNPISQRSKSGRRRSNSKRKSSNSPDKIASLQTSFSTAESLRSLRRHKWSLFDLQYVVLAAFTLGCLWVIEARAPLLKTAAASGYVLLLLMPATRQFFLPSWPIWVYLLYFFSSRYIPTEVRPHIWVKVLPALENVLYGANLSNILSAHTHPILDLFAWLPYGIGHFLNPAVCSNLMFIFAAPRTLPVFAKSFGWLNIIGVTMALVFPCTPPWYENLYGLEPAHYGMPGNPAGLARVDALFGVDMYTTSFSTAPVPFGAFPSMHAASAVLHALFMSHCFPRFRPFFIFYVGWLWWATMYLGHHYAVDLVGGSLISAIIFFVARTRWLPHQQPDKSSRWEYDYVEIGEMRKAVDEEYGYGLGLLETQGADDSDVWSLGSSSGWDGSTIASGSSSPIPTTGDRYSSEAKSAGETELTDVVVR</sequence>
<feature type="transmembrane region" description="Helical" evidence="6">
    <location>
        <begin position="281"/>
        <end position="300"/>
    </location>
</feature>
<feature type="domain" description="Phosphatidic acid phosphatase type 2/haloperoxidase" evidence="7">
    <location>
        <begin position="212"/>
        <end position="349"/>
    </location>
</feature>
<proteinExistence type="predicted"/>
<keyword evidence="3 6" id="KW-1133">Transmembrane helix</keyword>
<keyword evidence="9" id="KW-1185">Reference proteome</keyword>
<dbReference type="OrthoDB" id="5784at2759"/>
<evidence type="ECO:0000259" key="7">
    <source>
        <dbReference type="SMART" id="SM00014"/>
    </source>
</evidence>
<feature type="compositionally biased region" description="Polar residues" evidence="5">
    <location>
        <begin position="412"/>
        <end position="422"/>
    </location>
</feature>
<feature type="transmembrane region" description="Helical" evidence="6">
    <location>
        <begin position="312"/>
        <end position="328"/>
    </location>
</feature>
<evidence type="ECO:0000256" key="4">
    <source>
        <dbReference type="ARBA" id="ARBA00023136"/>
    </source>
</evidence>
<comment type="subcellular location">
    <subcellularLocation>
        <location evidence="1">Membrane</location>
        <topology evidence="1">Multi-pass membrane protein</topology>
    </subcellularLocation>
</comment>
<feature type="region of interest" description="Disordered" evidence="5">
    <location>
        <begin position="409"/>
        <end position="446"/>
    </location>
</feature>
<feature type="transmembrane region" description="Helical" evidence="6">
    <location>
        <begin position="77"/>
        <end position="96"/>
    </location>
</feature>
<evidence type="ECO:0000256" key="5">
    <source>
        <dbReference type="SAM" id="MobiDB-lite"/>
    </source>
</evidence>
<dbReference type="SUPFAM" id="SSF48317">
    <property type="entry name" value="Acid phosphatase/Vanadium-dependent haloperoxidase"/>
    <property type="match status" value="1"/>
</dbReference>
<dbReference type="SMART" id="SM00014">
    <property type="entry name" value="acidPPc"/>
    <property type="match status" value="1"/>
</dbReference>
<evidence type="ECO:0000313" key="9">
    <source>
        <dbReference type="Proteomes" id="UP000193689"/>
    </source>
</evidence>
<evidence type="ECO:0000256" key="2">
    <source>
        <dbReference type="ARBA" id="ARBA00022692"/>
    </source>
</evidence>
<feature type="region of interest" description="Disordered" evidence="5">
    <location>
        <begin position="29"/>
        <end position="53"/>
    </location>
</feature>
<dbReference type="GO" id="GO:0006676">
    <property type="term" value="P:mannosyl diphosphorylinositol ceramide metabolic process"/>
    <property type="evidence" value="ECO:0007669"/>
    <property type="project" value="TreeGrafter"/>
</dbReference>
<dbReference type="RefSeq" id="XP_040711695.1">
    <property type="nucleotide sequence ID" value="XM_040856703.1"/>
</dbReference>
<dbReference type="Pfam" id="PF14378">
    <property type="entry name" value="PAP2_3"/>
    <property type="match status" value="1"/>
</dbReference>
<dbReference type="InterPro" id="IPR000326">
    <property type="entry name" value="PAP2/HPO"/>
</dbReference>
<name>A0A1Y2DI19_9PEZI</name>
<evidence type="ECO:0000256" key="3">
    <source>
        <dbReference type="ARBA" id="ARBA00022989"/>
    </source>
</evidence>
<keyword evidence="2 6" id="KW-0812">Transmembrane</keyword>
<dbReference type="InterPro" id="IPR026841">
    <property type="entry name" value="Aur1/Ipt1"/>
</dbReference>
<dbReference type="GeneID" id="63772915"/>
<dbReference type="PANTHER" id="PTHR31310">
    <property type="match status" value="1"/>
</dbReference>
<dbReference type="EMBL" id="MCFJ01000015">
    <property type="protein sequence ID" value="ORY58883.1"/>
    <property type="molecule type" value="Genomic_DNA"/>
</dbReference>
<dbReference type="InterPro" id="IPR052185">
    <property type="entry name" value="IPC_Synthase-Related"/>
</dbReference>
<dbReference type="GO" id="GO:0016020">
    <property type="term" value="C:membrane"/>
    <property type="evidence" value="ECO:0007669"/>
    <property type="project" value="UniProtKB-SubCell"/>
</dbReference>
<gene>
    <name evidence="8" type="ORF">BCR38DRAFT_352354</name>
</gene>
<dbReference type="Gene3D" id="1.20.144.10">
    <property type="entry name" value="Phosphatidic acid phosphatase type 2/haloperoxidase"/>
    <property type="match status" value="1"/>
</dbReference>